<keyword evidence="1" id="KW-0812">Transmembrane</keyword>
<gene>
    <name evidence="2" type="ORF">PEGY_LOCUS3052</name>
</gene>
<evidence type="ECO:0000313" key="3">
    <source>
        <dbReference type="Proteomes" id="UP001154252"/>
    </source>
</evidence>
<accession>A0A9W4K610</accession>
<dbReference type="AlphaFoldDB" id="A0A9W4K610"/>
<evidence type="ECO:0000313" key="2">
    <source>
        <dbReference type="EMBL" id="CAG8892252.1"/>
    </source>
</evidence>
<protein>
    <submittedName>
        <fullName evidence="2">Uncharacterized protein</fullName>
    </submittedName>
</protein>
<sequence length="125" mass="14149">MAPIQDLNDNTLSPQADKQYVADMKKELFITKLLLGLIVVVCTLSFGYTIYATVKPKYEEKWKPKLRDCKEKYTDWKEKITWHAKEPKAPAPAHVARHVSEAPDVNQIVSDLTPGYTKMSTAGIV</sequence>
<keyword evidence="1" id="KW-0472">Membrane</keyword>
<dbReference type="OrthoDB" id="4296667at2759"/>
<dbReference type="EMBL" id="CAJVRC010000845">
    <property type="protein sequence ID" value="CAG8892252.1"/>
    <property type="molecule type" value="Genomic_DNA"/>
</dbReference>
<feature type="transmembrane region" description="Helical" evidence="1">
    <location>
        <begin position="33"/>
        <end position="54"/>
    </location>
</feature>
<keyword evidence="3" id="KW-1185">Reference proteome</keyword>
<comment type="caution">
    <text evidence="2">The sequence shown here is derived from an EMBL/GenBank/DDBJ whole genome shotgun (WGS) entry which is preliminary data.</text>
</comment>
<proteinExistence type="predicted"/>
<name>A0A9W4K610_9EURO</name>
<organism evidence="2 3">
    <name type="scientific">Penicillium egyptiacum</name>
    <dbReference type="NCBI Taxonomy" id="1303716"/>
    <lineage>
        <taxon>Eukaryota</taxon>
        <taxon>Fungi</taxon>
        <taxon>Dikarya</taxon>
        <taxon>Ascomycota</taxon>
        <taxon>Pezizomycotina</taxon>
        <taxon>Eurotiomycetes</taxon>
        <taxon>Eurotiomycetidae</taxon>
        <taxon>Eurotiales</taxon>
        <taxon>Aspergillaceae</taxon>
        <taxon>Penicillium</taxon>
    </lineage>
</organism>
<reference evidence="2" key="1">
    <citation type="submission" date="2021-07" db="EMBL/GenBank/DDBJ databases">
        <authorList>
            <person name="Branca A.L. A."/>
        </authorList>
    </citation>
    <scope>NUCLEOTIDE SEQUENCE</scope>
</reference>
<evidence type="ECO:0000256" key="1">
    <source>
        <dbReference type="SAM" id="Phobius"/>
    </source>
</evidence>
<dbReference type="Proteomes" id="UP001154252">
    <property type="component" value="Unassembled WGS sequence"/>
</dbReference>
<keyword evidence="1" id="KW-1133">Transmembrane helix</keyword>